<dbReference type="EMBL" id="JAUJEA010000001">
    <property type="protein sequence ID" value="MDN5200132.1"/>
    <property type="molecule type" value="Genomic_DNA"/>
</dbReference>
<comment type="caution">
    <text evidence="3">The sequence shown here is derived from an EMBL/GenBank/DDBJ whole genome shotgun (WGS) entry which is preliminary data.</text>
</comment>
<dbReference type="InterPro" id="IPR036286">
    <property type="entry name" value="LexA/Signal_pep-like_sf"/>
</dbReference>
<keyword evidence="4" id="KW-1185">Reference proteome</keyword>
<keyword evidence="1" id="KW-0238">DNA-binding</keyword>
<dbReference type="Proteomes" id="UP001172082">
    <property type="component" value="Unassembled WGS sequence"/>
</dbReference>
<dbReference type="SUPFAM" id="SSF47413">
    <property type="entry name" value="lambda repressor-like DNA-binding domains"/>
    <property type="match status" value="1"/>
</dbReference>
<dbReference type="Pfam" id="PF00717">
    <property type="entry name" value="Peptidase_S24"/>
    <property type="match status" value="1"/>
</dbReference>
<accession>A0ABT8KJA3</accession>
<dbReference type="SMART" id="SM00530">
    <property type="entry name" value="HTH_XRE"/>
    <property type="match status" value="1"/>
</dbReference>
<dbReference type="CDD" id="cd06529">
    <property type="entry name" value="S24_LexA-like"/>
    <property type="match status" value="1"/>
</dbReference>
<sequence>MSYIGKNIKKIRTVKKLSQAAFAELFNLARPSVGAYEEERAEPKIDTVIQIANYFGLSVDVLLTKELTVNELYRFDIFTDGMNVNKISGSQKLDRTHPKNGIALVNLKQYIEYIVNHQNKDFLDKLSKINLPVTFKRKSRAFQLNGSEMEYNHNGLHHGDILLCVEREKTNKKDLNTGSVYVAVHKEDIICRRLSGLSKDKLILKSDDPNYELIEVNIEDLLELWEVKGVYSTYLNPPTVVESRILQIENELIELKKKMK</sequence>
<evidence type="ECO:0000313" key="3">
    <source>
        <dbReference type="EMBL" id="MDN5200132.1"/>
    </source>
</evidence>
<dbReference type="InterPro" id="IPR039418">
    <property type="entry name" value="LexA-like"/>
</dbReference>
<proteinExistence type="predicted"/>
<dbReference type="InterPro" id="IPR010982">
    <property type="entry name" value="Lambda_DNA-bd_dom_sf"/>
</dbReference>
<dbReference type="InterPro" id="IPR015927">
    <property type="entry name" value="Peptidase_S24_S26A/B/C"/>
</dbReference>
<dbReference type="Pfam" id="PF01381">
    <property type="entry name" value="HTH_3"/>
    <property type="match status" value="1"/>
</dbReference>
<protein>
    <submittedName>
        <fullName evidence="3">LexA family transcriptional regulator</fullName>
    </submittedName>
</protein>
<dbReference type="PANTHER" id="PTHR46558">
    <property type="entry name" value="TRACRIPTIONAL REGULATORY PROTEIN-RELATED-RELATED"/>
    <property type="match status" value="1"/>
</dbReference>
<organism evidence="3 4">
    <name type="scientific">Splendidivirga corallicola</name>
    <dbReference type="NCBI Taxonomy" id="3051826"/>
    <lineage>
        <taxon>Bacteria</taxon>
        <taxon>Pseudomonadati</taxon>
        <taxon>Bacteroidota</taxon>
        <taxon>Cytophagia</taxon>
        <taxon>Cytophagales</taxon>
        <taxon>Splendidivirgaceae</taxon>
        <taxon>Splendidivirga</taxon>
    </lineage>
</organism>
<evidence type="ECO:0000313" key="4">
    <source>
        <dbReference type="Proteomes" id="UP001172082"/>
    </source>
</evidence>
<dbReference type="Gene3D" id="2.10.109.10">
    <property type="entry name" value="Umud Fragment, subunit A"/>
    <property type="match status" value="1"/>
</dbReference>
<dbReference type="SUPFAM" id="SSF51306">
    <property type="entry name" value="LexA/Signal peptidase"/>
    <property type="match status" value="1"/>
</dbReference>
<gene>
    <name evidence="3" type="ORF">QQ008_02135</name>
</gene>
<evidence type="ECO:0000256" key="1">
    <source>
        <dbReference type="ARBA" id="ARBA00023125"/>
    </source>
</evidence>
<dbReference type="CDD" id="cd00093">
    <property type="entry name" value="HTH_XRE"/>
    <property type="match status" value="1"/>
</dbReference>
<dbReference type="RefSeq" id="WP_346750158.1">
    <property type="nucleotide sequence ID" value="NZ_JAUJEA010000001.1"/>
</dbReference>
<dbReference type="InterPro" id="IPR001387">
    <property type="entry name" value="Cro/C1-type_HTH"/>
</dbReference>
<feature type="domain" description="HTH cro/C1-type" evidence="2">
    <location>
        <begin position="8"/>
        <end position="62"/>
    </location>
</feature>
<reference evidence="3" key="1">
    <citation type="submission" date="2023-06" db="EMBL/GenBank/DDBJ databases">
        <title>Genomic of Parafulvivirga corallium.</title>
        <authorList>
            <person name="Wang G."/>
        </authorList>
    </citation>
    <scope>NUCLEOTIDE SEQUENCE</scope>
    <source>
        <strain evidence="3">BMA10</strain>
    </source>
</reference>
<dbReference type="PROSITE" id="PS50943">
    <property type="entry name" value="HTH_CROC1"/>
    <property type="match status" value="1"/>
</dbReference>
<name>A0ABT8KJA3_9BACT</name>
<evidence type="ECO:0000259" key="2">
    <source>
        <dbReference type="PROSITE" id="PS50943"/>
    </source>
</evidence>
<dbReference type="Gene3D" id="1.10.260.40">
    <property type="entry name" value="lambda repressor-like DNA-binding domains"/>
    <property type="match status" value="1"/>
</dbReference>
<dbReference type="PANTHER" id="PTHR46558:SF11">
    <property type="entry name" value="HTH-TYPE TRANSCRIPTIONAL REGULATOR XRE"/>
    <property type="match status" value="1"/>
</dbReference>